<reference evidence="3 4" key="1">
    <citation type="submission" date="2017-06" db="EMBL/GenBank/DDBJ databases">
        <authorList>
            <person name="Kim H.J."/>
            <person name="Triplett B.A."/>
        </authorList>
    </citation>
    <scope>NUCLEOTIDE SEQUENCE [LARGE SCALE GENOMIC DNA]</scope>
    <source>
        <strain evidence="3 4">DSM 14713</strain>
    </source>
</reference>
<feature type="domain" description="Ig-like" evidence="2">
    <location>
        <begin position="11"/>
        <end position="111"/>
    </location>
</feature>
<dbReference type="KEGG" id="mbd:MEBOL_003173"/>
<dbReference type="EMBL" id="CP022163">
    <property type="protein sequence ID" value="ATB29718.1"/>
    <property type="molecule type" value="Genomic_DNA"/>
</dbReference>
<dbReference type="AlphaFoldDB" id="A0A250IEP3"/>
<evidence type="ECO:0000313" key="3">
    <source>
        <dbReference type="EMBL" id="ATB29718.1"/>
    </source>
</evidence>
<proteinExistence type="predicted"/>
<sequence length="115" mass="12372">MVGKPLKWRRPQTWRTRRPSSRVHTGIPLCTNMGEGFYGCSGGANGGTPPYTFSWTSNAYATIDHVAIGPTNTRIEGSCTRSTIGSPNQVTLTVRDSVGATASAQRNFKCTPLVP</sequence>
<evidence type="ECO:0000313" key="4">
    <source>
        <dbReference type="Proteomes" id="UP000217289"/>
    </source>
</evidence>
<gene>
    <name evidence="3" type="ORF">MEBOL_003173</name>
</gene>
<feature type="region of interest" description="Disordered" evidence="1">
    <location>
        <begin position="1"/>
        <end position="20"/>
    </location>
</feature>
<accession>A0A250IEP3</accession>
<organism evidence="3 4">
    <name type="scientific">Melittangium boletus DSM 14713</name>
    <dbReference type="NCBI Taxonomy" id="1294270"/>
    <lineage>
        <taxon>Bacteria</taxon>
        <taxon>Pseudomonadati</taxon>
        <taxon>Myxococcota</taxon>
        <taxon>Myxococcia</taxon>
        <taxon>Myxococcales</taxon>
        <taxon>Cystobacterineae</taxon>
        <taxon>Archangiaceae</taxon>
        <taxon>Melittangium</taxon>
    </lineage>
</organism>
<name>A0A250IEP3_9BACT</name>
<dbReference type="PROSITE" id="PS50835">
    <property type="entry name" value="IG_LIKE"/>
    <property type="match status" value="1"/>
</dbReference>
<dbReference type="InterPro" id="IPR007110">
    <property type="entry name" value="Ig-like_dom"/>
</dbReference>
<dbReference type="Proteomes" id="UP000217289">
    <property type="component" value="Chromosome"/>
</dbReference>
<evidence type="ECO:0000259" key="2">
    <source>
        <dbReference type="PROSITE" id="PS50835"/>
    </source>
</evidence>
<protein>
    <recommendedName>
        <fullName evidence="2">Ig-like domain-containing protein</fullName>
    </recommendedName>
</protein>
<evidence type="ECO:0000256" key="1">
    <source>
        <dbReference type="SAM" id="MobiDB-lite"/>
    </source>
</evidence>
<keyword evidence="4" id="KW-1185">Reference proteome</keyword>